<reference evidence="1" key="2">
    <citation type="journal article" date="2023" name="Int. J. Mol. Sci.">
        <title>De Novo Assembly and Annotation of 11 Diverse Shrub Willow (Salix) Genomes Reveals Novel Gene Organization in Sex-Linked Regions.</title>
        <authorList>
            <person name="Hyden B."/>
            <person name="Feng K."/>
            <person name="Yates T.B."/>
            <person name="Jawdy S."/>
            <person name="Cereghino C."/>
            <person name="Smart L.B."/>
            <person name="Muchero W."/>
        </authorList>
    </citation>
    <scope>NUCLEOTIDE SEQUENCE</scope>
    <source>
        <tissue evidence="1">Shoot tip</tissue>
    </source>
</reference>
<keyword evidence="2" id="KW-1185">Reference proteome</keyword>
<comment type="caution">
    <text evidence="1">The sequence shown here is derived from an EMBL/GenBank/DDBJ whole genome shotgun (WGS) entry which is preliminary data.</text>
</comment>
<protein>
    <submittedName>
        <fullName evidence="1">Uncharacterized protein</fullName>
    </submittedName>
</protein>
<evidence type="ECO:0000313" key="2">
    <source>
        <dbReference type="Proteomes" id="UP001151532"/>
    </source>
</evidence>
<dbReference type="EMBL" id="JAPFFK010000015">
    <property type="protein sequence ID" value="KAJ6713541.1"/>
    <property type="molecule type" value="Genomic_DNA"/>
</dbReference>
<evidence type="ECO:0000313" key="1">
    <source>
        <dbReference type="EMBL" id="KAJ6713541.1"/>
    </source>
</evidence>
<name>A0A9Q0TKZ1_SALPP</name>
<dbReference type="AlphaFoldDB" id="A0A9Q0TKZ1"/>
<feature type="non-terminal residue" evidence="1">
    <location>
        <position position="18"/>
    </location>
</feature>
<accession>A0A9Q0TKZ1</accession>
<gene>
    <name evidence="1" type="ORF">OIU79_009513</name>
</gene>
<proteinExistence type="predicted"/>
<reference evidence="1" key="1">
    <citation type="submission" date="2022-11" db="EMBL/GenBank/DDBJ databases">
        <authorList>
            <person name="Hyden B.L."/>
            <person name="Feng K."/>
            <person name="Yates T."/>
            <person name="Jawdy S."/>
            <person name="Smart L.B."/>
            <person name="Muchero W."/>
        </authorList>
    </citation>
    <scope>NUCLEOTIDE SEQUENCE</scope>
    <source>
        <tissue evidence="1">Shoot tip</tissue>
    </source>
</reference>
<organism evidence="1 2">
    <name type="scientific">Salix purpurea</name>
    <name type="common">Purple osier willow</name>
    <dbReference type="NCBI Taxonomy" id="77065"/>
    <lineage>
        <taxon>Eukaryota</taxon>
        <taxon>Viridiplantae</taxon>
        <taxon>Streptophyta</taxon>
        <taxon>Embryophyta</taxon>
        <taxon>Tracheophyta</taxon>
        <taxon>Spermatophyta</taxon>
        <taxon>Magnoliopsida</taxon>
        <taxon>eudicotyledons</taxon>
        <taxon>Gunneridae</taxon>
        <taxon>Pentapetalae</taxon>
        <taxon>rosids</taxon>
        <taxon>fabids</taxon>
        <taxon>Malpighiales</taxon>
        <taxon>Salicaceae</taxon>
        <taxon>Saliceae</taxon>
        <taxon>Salix</taxon>
    </lineage>
</organism>
<sequence length="18" mass="2110">MPIIQQRPDIKMISKTIP</sequence>
<dbReference type="Proteomes" id="UP001151532">
    <property type="component" value="Chromosome 1"/>
</dbReference>